<dbReference type="PANTHER" id="PTHR30531">
    <property type="entry name" value="FLAGELLAR BIOSYNTHETIC PROTEIN FLHB"/>
    <property type="match status" value="1"/>
</dbReference>
<keyword evidence="8 12" id="KW-0653">Protein transport</keyword>
<evidence type="ECO:0000256" key="11">
    <source>
        <dbReference type="ARBA" id="ARBA00023225"/>
    </source>
</evidence>
<dbReference type="GO" id="GO:0044780">
    <property type="term" value="P:bacterial-type flagellum assembly"/>
    <property type="evidence" value="ECO:0007669"/>
    <property type="project" value="InterPro"/>
</dbReference>
<dbReference type="GO" id="GO:0009306">
    <property type="term" value="P:protein secretion"/>
    <property type="evidence" value="ECO:0007669"/>
    <property type="project" value="InterPro"/>
</dbReference>
<gene>
    <name evidence="12" type="primary">flhB</name>
    <name evidence="13" type="ORF">C7459_10948</name>
</gene>
<dbReference type="OrthoDB" id="9807950at2"/>
<feature type="transmembrane region" description="Helical" evidence="12">
    <location>
        <begin position="186"/>
        <end position="215"/>
    </location>
</feature>
<dbReference type="Pfam" id="PF01312">
    <property type="entry name" value="Bac_export_2"/>
    <property type="match status" value="1"/>
</dbReference>
<keyword evidence="10 12" id="KW-0472">Membrane</keyword>
<proteinExistence type="inferred from homology"/>
<evidence type="ECO:0000256" key="5">
    <source>
        <dbReference type="ARBA" id="ARBA00022475"/>
    </source>
</evidence>
<dbReference type="GO" id="GO:0005886">
    <property type="term" value="C:plasma membrane"/>
    <property type="evidence" value="ECO:0007669"/>
    <property type="project" value="UniProtKB-SubCell"/>
</dbReference>
<dbReference type="InterPro" id="IPR029025">
    <property type="entry name" value="T3SS_substrate_exporter_C"/>
</dbReference>
<feature type="transmembrane region" description="Helical" evidence="12">
    <location>
        <begin position="37"/>
        <end position="58"/>
    </location>
</feature>
<keyword evidence="14" id="KW-1185">Reference proteome</keyword>
<reference evidence="13 14" key="1">
    <citation type="submission" date="2018-05" db="EMBL/GenBank/DDBJ databases">
        <title>Genomic Encyclopedia of Type Strains, Phase IV (KMG-IV): sequencing the most valuable type-strain genomes for metagenomic binning, comparative biology and taxonomic classification.</title>
        <authorList>
            <person name="Goeker M."/>
        </authorList>
    </citation>
    <scope>NUCLEOTIDE SEQUENCE [LARGE SCALE GENOMIC DNA]</scope>
    <source>
        <strain evidence="13 14">DSM 18773</strain>
    </source>
</reference>
<keyword evidence="13" id="KW-0282">Flagellum</keyword>
<name>A0A316D7P0_9BACL</name>
<protein>
    <recommendedName>
        <fullName evidence="3 12">Flagellar biosynthetic protein FlhB</fullName>
    </recommendedName>
</protein>
<keyword evidence="11 12" id="KW-1006">Bacterial flagellum protein export</keyword>
<keyword evidence="9 12" id="KW-1133">Transmembrane helix</keyword>
<keyword evidence="13" id="KW-0969">Cilium</keyword>
<sequence>MIQLNLQLFSGEKTEKPTAKKRGDARKKGQVARSQEFGQAAVLLAGLFTIKVLSGYYMDQFTHMFQFDLTGGLYYKLTDESITPLFLKFLIQLAKLILPVAGVIMVVGAFTSYLQVGSLFTLTPLMPDFKKINPIDGFKRIFSMRTFVELLKSIVKMLVIGFLVYSELKSGWMRVSQLGEMDVIDILSVISSLAFGIFWKVGLAIFAIALADLIYQRFDFVKNLKMSKQEVKEEYKQMEGSPEVKGKIKERQRAMAMRRMMSDVPKADVIITNPTHFAVALKYDPDNMESPQVIAKGVDETAQRIKKIGRESNVICVENRPLAQALYRTVEIGDAVPGDLFQAVAEVLAYVYRLKGKV</sequence>
<comment type="caution">
    <text evidence="13">The sequence shown here is derived from an EMBL/GenBank/DDBJ whole genome shotgun (WGS) entry which is preliminary data.</text>
</comment>
<dbReference type="NCBIfam" id="TIGR00328">
    <property type="entry name" value="flhB"/>
    <property type="match status" value="1"/>
</dbReference>
<comment type="subcellular location">
    <subcellularLocation>
        <location evidence="1">Cell membrane</location>
        <topology evidence="1">Multi-pass membrane protein</topology>
    </subcellularLocation>
</comment>
<dbReference type="EMBL" id="QGGL01000009">
    <property type="protein sequence ID" value="PWK12696.1"/>
    <property type="molecule type" value="Genomic_DNA"/>
</dbReference>
<keyword evidence="5 12" id="KW-1003">Cell membrane</keyword>
<feature type="transmembrane region" description="Helical" evidence="12">
    <location>
        <begin position="146"/>
        <end position="166"/>
    </location>
</feature>
<dbReference type="PANTHER" id="PTHR30531:SF12">
    <property type="entry name" value="FLAGELLAR BIOSYNTHETIC PROTEIN FLHB"/>
    <property type="match status" value="1"/>
</dbReference>
<dbReference type="PRINTS" id="PR00950">
    <property type="entry name" value="TYPE3IMSPROT"/>
</dbReference>
<dbReference type="Proteomes" id="UP000245634">
    <property type="component" value="Unassembled WGS sequence"/>
</dbReference>
<evidence type="ECO:0000256" key="10">
    <source>
        <dbReference type="ARBA" id="ARBA00023136"/>
    </source>
</evidence>
<keyword evidence="6 12" id="KW-0812">Transmembrane</keyword>
<organism evidence="13 14">
    <name type="scientific">Tumebacillus permanentifrigoris</name>
    <dbReference type="NCBI Taxonomy" id="378543"/>
    <lineage>
        <taxon>Bacteria</taxon>
        <taxon>Bacillati</taxon>
        <taxon>Bacillota</taxon>
        <taxon>Bacilli</taxon>
        <taxon>Bacillales</taxon>
        <taxon>Alicyclobacillaceae</taxon>
        <taxon>Tumebacillus</taxon>
    </lineage>
</organism>
<comment type="similarity">
    <text evidence="2 12">Belongs to the type III secretion exporter family.</text>
</comment>
<evidence type="ECO:0000313" key="14">
    <source>
        <dbReference type="Proteomes" id="UP000245634"/>
    </source>
</evidence>
<keyword evidence="7 12" id="KW-1005">Bacterial flagellum biogenesis</keyword>
<evidence type="ECO:0000256" key="1">
    <source>
        <dbReference type="ARBA" id="ARBA00004651"/>
    </source>
</evidence>
<evidence type="ECO:0000256" key="6">
    <source>
        <dbReference type="ARBA" id="ARBA00022692"/>
    </source>
</evidence>
<evidence type="ECO:0000256" key="12">
    <source>
        <dbReference type="RuleBase" id="RU364091"/>
    </source>
</evidence>
<comment type="function">
    <text evidence="12">Required for formation of the rod structure in the basal body of the flagellar apparatus. Together with FliI and FliH, may constitute the export apparatus of flagellin.</text>
</comment>
<dbReference type="Gene3D" id="3.40.1690.10">
    <property type="entry name" value="secretion proteins EscU"/>
    <property type="match status" value="1"/>
</dbReference>
<dbReference type="FunFam" id="3.40.1690.10:FF:000001">
    <property type="entry name" value="Flagellar biosynthetic protein FlhB"/>
    <property type="match status" value="1"/>
</dbReference>
<evidence type="ECO:0000256" key="2">
    <source>
        <dbReference type="ARBA" id="ARBA00010690"/>
    </source>
</evidence>
<keyword evidence="4 12" id="KW-0813">Transport</keyword>
<dbReference type="Gene3D" id="6.10.250.2080">
    <property type="match status" value="1"/>
</dbReference>
<dbReference type="InterPro" id="IPR006136">
    <property type="entry name" value="FlhB"/>
</dbReference>
<dbReference type="RefSeq" id="WP_109689339.1">
    <property type="nucleotide sequence ID" value="NZ_QGGL01000009.1"/>
</dbReference>
<dbReference type="InterPro" id="IPR006135">
    <property type="entry name" value="T3SS_substrate_exporter"/>
</dbReference>
<evidence type="ECO:0000256" key="4">
    <source>
        <dbReference type="ARBA" id="ARBA00022448"/>
    </source>
</evidence>
<evidence type="ECO:0000256" key="8">
    <source>
        <dbReference type="ARBA" id="ARBA00022927"/>
    </source>
</evidence>
<feature type="transmembrane region" description="Helical" evidence="12">
    <location>
        <begin position="96"/>
        <end position="125"/>
    </location>
</feature>
<dbReference type="SUPFAM" id="SSF160544">
    <property type="entry name" value="EscU C-terminal domain-like"/>
    <property type="match status" value="1"/>
</dbReference>
<accession>A0A316D7P0</accession>
<dbReference type="AlphaFoldDB" id="A0A316D7P0"/>
<evidence type="ECO:0000256" key="7">
    <source>
        <dbReference type="ARBA" id="ARBA00022795"/>
    </source>
</evidence>
<keyword evidence="13" id="KW-0966">Cell projection</keyword>
<evidence type="ECO:0000313" key="13">
    <source>
        <dbReference type="EMBL" id="PWK12696.1"/>
    </source>
</evidence>
<evidence type="ECO:0000256" key="3">
    <source>
        <dbReference type="ARBA" id="ARBA00021622"/>
    </source>
</evidence>
<evidence type="ECO:0000256" key="9">
    <source>
        <dbReference type="ARBA" id="ARBA00022989"/>
    </source>
</evidence>